<feature type="transmembrane region" description="Helical" evidence="6">
    <location>
        <begin position="22"/>
        <end position="48"/>
    </location>
</feature>
<dbReference type="Proteomes" id="UP000094271">
    <property type="component" value="Unassembled WGS sequence"/>
</dbReference>
<name>A0A1E3AGR4_9FIRM</name>
<dbReference type="InterPro" id="IPR051611">
    <property type="entry name" value="ECF_transporter_component"/>
</dbReference>
<evidence type="ECO:0000256" key="3">
    <source>
        <dbReference type="ARBA" id="ARBA00022692"/>
    </source>
</evidence>
<evidence type="ECO:0000313" key="12">
    <source>
        <dbReference type="Proteomes" id="UP000094869"/>
    </source>
</evidence>
<dbReference type="EMBL" id="MEHA01000002">
    <property type="protein sequence ID" value="ODR54958.1"/>
    <property type="molecule type" value="Genomic_DNA"/>
</dbReference>
<feature type="transmembrane region" description="Helical" evidence="6">
    <location>
        <begin position="156"/>
        <end position="175"/>
    </location>
</feature>
<dbReference type="EMBL" id="MCGH01000002">
    <property type="protein sequence ID" value="ODM07386.1"/>
    <property type="molecule type" value="Genomic_DNA"/>
</dbReference>
<comment type="caution">
    <text evidence="7">The sequence shown here is derived from an EMBL/GenBank/DDBJ whole genome shotgun (WGS) entry which is preliminary data.</text>
</comment>
<evidence type="ECO:0000313" key="11">
    <source>
        <dbReference type="Proteomes" id="UP000094271"/>
    </source>
</evidence>
<evidence type="ECO:0000313" key="9">
    <source>
        <dbReference type="EMBL" id="ODR54958.1"/>
    </source>
</evidence>
<keyword evidence="4 6" id="KW-1133">Transmembrane helix</keyword>
<proteinExistence type="predicted"/>
<feature type="transmembrane region" description="Helical" evidence="6">
    <location>
        <begin position="124"/>
        <end position="144"/>
    </location>
</feature>
<feature type="transmembrane region" description="Helical" evidence="6">
    <location>
        <begin position="60"/>
        <end position="82"/>
    </location>
</feature>
<reference evidence="9 11" key="3">
    <citation type="submission" date="2016-08" db="EMBL/GenBank/DDBJ databases">
        <authorList>
            <person name="Seilhamer J.J."/>
        </authorList>
    </citation>
    <scope>NUCLEOTIDE SEQUENCE [LARGE SCALE GENOMIC DNA]</scope>
    <source>
        <strain evidence="9 11">NML150140-1</strain>
    </source>
</reference>
<organism evidence="7 10">
    <name type="scientific">Eisenbergiella tayi</name>
    <dbReference type="NCBI Taxonomy" id="1432052"/>
    <lineage>
        <taxon>Bacteria</taxon>
        <taxon>Bacillati</taxon>
        <taxon>Bacillota</taxon>
        <taxon>Clostridia</taxon>
        <taxon>Lachnospirales</taxon>
        <taxon>Lachnospiraceae</taxon>
        <taxon>Eisenbergiella</taxon>
    </lineage>
</organism>
<dbReference type="AlphaFoldDB" id="A0A1E3AGR4"/>
<comment type="subcellular location">
    <subcellularLocation>
        <location evidence="1">Membrane</location>
        <topology evidence="1">Multi-pass membrane protein</topology>
    </subcellularLocation>
</comment>
<dbReference type="Proteomes" id="UP000094067">
    <property type="component" value="Unassembled WGS sequence"/>
</dbReference>
<accession>A0A1E3AGR4</accession>
<evidence type="ECO:0000256" key="4">
    <source>
        <dbReference type="ARBA" id="ARBA00022989"/>
    </source>
</evidence>
<dbReference type="RefSeq" id="WP_069153044.1">
    <property type="nucleotide sequence ID" value="NZ_DAWDRA010000123.1"/>
</dbReference>
<sequence>MDYLQYVDADSLLHRLDPRTKFLFFLVMAILTSVIKSGVALLFLFAFFIAMWCTCRIQKYILVLAGKLKVLLAFIFLLWLILGLFETPAVQGGPIFFETVMHIFNGQGISICFDWYDLYKGAVYALRIFLMISSFYTVLLTTNFSEIILGLQKWKISYALAFGIGLIFQIIPMIITELNAIMEAQSSRGLEIEDCGWATKVKNYVTFSLPLLFRVISKGQAISLAMHYYQLNFSVRRTAYKAIKATAYDAWFVAANAAAIAITIVLRMYFYIPV</sequence>
<evidence type="ECO:0000313" key="8">
    <source>
        <dbReference type="EMBL" id="ODR45822.1"/>
    </source>
</evidence>
<dbReference type="PANTHER" id="PTHR34857">
    <property type="entry name" value="SLL0384 PROTEIN"/>
    <property type="match status" value="1"/>
</dbReference>
<evidence type="ECO:0000256" key="6">
    <source>
        <dbReference type="SAM" id="Phobius"/>
    </source>
</evidence>
<keyword evidence="2" id="KW-1003">Cell membrane</keyword>
<protein>
    <submittedName>
        <fullName evidence="8">Cobalt transporter</fullName>
    </submittedName>
    <submittedName>
        <fullName evidence="7">Energy-coupling factor transporter transmembrane protein EcfT</fullName>
    </submittedName>
</protein>
<gene>
    <name evidence="7" type="primary">ecfT_3</name>
    <name evidence="9" type="ORF">BEI59_03250</name>
    <name evidence="7" type="ORF">BEI61_03276</name>
    <name evidence="8" type="ORF">BEI63_29040</name>
</gene>
<dbReference type="CDD" id="cd16914">
    <property type="entry name" value="EcfT"/>
    <property type="match status" value="1"/>
</dbReference>
<keyword evidence="12" id="KW-1185">Reference proteome</keyword>
<evidence type="ECO:0000313" key="10">
    <source>
        <dbReference type="Proteomes" id="UP000094067"/>
    </source>
</evidence>
<dbReference type="OrthoDB" id="166227at2"/>
<evidence type="ECO:0000256" key="2">
    <source>
        <dbReference type="ARBA" id="ARBA00022475"/>
    </source>
</evidence>
<dbReference type="GO" id="GO:0005886">
    <property type="term" value="C:plasma membrane"/>
    <property type="evidence" value="ECO:0007669"/>
    <property type="project" value="UniProtKB-ARBA"/>
</dbReference>
<dbReference type="Proteomes" id="UP000094869">
    <property type="component" value="Unassembled WGS sequence"/>
</dbReference>
<evidence type="ECO:0000313" key="7">
    <source>
        <dbReference type="EMBL" id="ODM07386.1"/>
    </source>
</evidence>
<dbReference type="EMBL" id="MEHD01000051">
    <property type="protein sequence ID" value="ODR45822.1"/>
    <property type="molecule type" value="Genomic_DNA"/>
</dbReference>
<feature type="transmembrane region" description="Helical" evidence="6">
    <location>
        <begin position="211"/>
        <end position="229"/>
    </location>
</feature>
<keyword evidence="3 6" id="KW-0812">Transmembrane</keyword>
<evidence type="ECO:0000256" key="1">
    <source>
        <dbReference type="ARBA" id="ARBA00004141"/>
    </source>
</evidence>
<evidence type="ECO:0000256" key="5">
    <source>
        <dbReference type="ARBA" id="ARBA00023136"/>
    </source>
</evidence>
<dbReference type="InterPro" id="IPR003339">
    <property type="entry name" value="ABC/ECF_trnsptr_transmembrane"/>
</dbReference>
<reference evidence="8 12" key="2">
    <citation type="submission" date="2016-08" db="EMBL/GenBank/DDBJ databases">
        <title>Characterization of Isolates of Eisenbergiella tayi Derived from Blood Cultures, Using Whole Genome Sequencing.</title>
        <authorList>
            <person name="Bernier A.-M."/>
            <person name="Burdz T."/>
            <person name="Wiebe D."/>
            <person name="Bernard K."/>
        </authorList>
    </citation>
    <scope>NUCLEOTIDE SEQUENCE [LARGE SCALE GENOMIC DNA]</scope>
    <source>
        <strain evidence="8 12">NML120146</strain>
    </source>
</reference>
<feature type="transmembrane region" description="Helical" evidence="6">
    <location>
        <begin position="250"/>
        <end position="272"/>
    </location>
</feature>
<keyword evidence="5 6" id="KW-0472">Membrane</keyword>
<reference evidence="7 10" key="1">
    <citation type="submission" date="2016-07" db="EMBL/GenBank/DDBJ databases">
        <title>Characterization of isolates of Eisenbergiella tayi derived from blood cultures, using whole genome sequencing.</title>
        <authorList>
            <person name="Burdz T."/>
            <person name="Wiebe D."/>
            <person name="Huynh C."/>
            <person name="Bernard K."/>
        </authorList>
    </citation>
    <scope>NUCLEOTIDE SEQUENCE [LARGE SCALE GENOMIC DNA]</scope>
    <source>
        <strain evidence="7 10">NML 110608</strain>
    </source>
</reference>
<dbReference type="PANTHER" id="PTHR34857:SF2">
    <property type="entry name" value="SLL0384 PROTEIN"/>
    <property type="match status" value="1"/>
</dbReference>
<dbReference type="Pfam" id="PF02361">
    <property type="entry name" value="CbiQ"/>
    <property type="match status" value="1"/>
</dbReference>